<evidence type="ECO:0008006" key="4">
    <source>
        <dbReference type="Google" id="ProtNLM"/>
    </source>
</evidence>
<feature type="transmembrane region" description="Helical" evidence="1">
    <location>
        <begin position="80"/>
        <end position="98"/>
    </location>
</feature>
<accession>A0A8X6Q5X3</accession>
<proteinExistence type="predicted"/>
<dbReference type="Proteomes" id="UP000887013">
    <property type="component" value="Unassembled WGS sequence"/>
</dbReference>
<protein>
    <recommendedName>
        <fullName evidence="4">Gustatory receptor</fullName>
    </recommendedName>
</protein>
<feature type="transmembrane region" description="Helical" evidence="1">
    <location>
        <begin position="154"/>
        <end position="172"/>
    </location>
</feature>
<evidence type="ECO:0000313" key="3">
    <source>
        <dbReference type="Proteomes" id="UP000887013"/>
    </source>
</evidence>
<dbReference type="OrthoDB" id="6424566at2759"/>
<gene>
    <name evidence="2" type="primary">AVEN_238246_1</name>
    <name evidence="2" type="ORF">NPIL_162831</name>
</gene>
<dbReference type="AlphaFoldDB" id="A0A8X6Q5X3"/>
<keyword evidence="1" id="KW-0812">Transmembrane</keyword>
<reference evidence="2" key="1">
    <citation type="submission" date="2020-08" db="EMBL/GenBank/DDBJ databases">
        <title>Multicomponent nature underlies the extraordinary mechanical properties of spider dragline silk.</title>
        <authorList>
            <person name="Kono N."/>
            <person name="Nakamura H."/>
            <person name="Mori M."/>
            <person name="Yoshida Y."/>
            <person name="Ohtoshi R."/>
            <person name="Malay A.D."/>
            <person name="Moran D.A.P."/>
            <person name="Tomita M."/>
            <person name="Numata K."/>
            <person name="Arakawa K."/>
        </authorList>
    </citation>
    <scope>NUCLEOTIDE SEQUENCE</scope>
</reference>
<sequence>MYLNNLLKDIVKYTPEEFEQSKQLDILKKKAKICRVLQNIQTVFSLPIFLIIVANFLMCSSLLGGVLIKIQFDEDNMVVMFYFINAILCIITVLWVAGSVPVEMSRFKEAFHQTTQERLLYYHTTEELHLKMDLFIESDFVLTGCNILSFRRNTILAVIGTLLTYTVLVATTN</sequence>
<feature type="transmembrane region" description="Helical" evidence="1">
    <location>
        <begin position="43"/>
        <end position="68"/>
    </location>
</feature>
<keyword evidence="1" id="KW-0472">Membrane</keyword>
<comment type="caution">
    <text evidence="2">The sequence shown here is derived from an EMBL/GenBank/DDBJ whole genome shotgun (WGS) entry which is preliminary data.</text>
</comment>
<name>A0A8X6Q5X3_NEPPI</name>
<evidence type="ECO:0000256" key="1">
    <source>
        <dbReference type="SAM" id="Phobius"/>
    </source>
</evidence>
<keyword evidence="1" id="KW-1133">Transmembrane helix</keyword>
<evidence type="ECO:0000313" key="2">
    <source>
        <dbReference type="EMBL" id="GFU01996.1"/>
    </source>
</evidence>
<keyword evidence="3" id="KW-1185">Reference proteome</keyword>
<organism evidence="2 3">
    <name type="scientific">Nephila pilipes</name>
    <name type="common">Giant wood spider</name>
    <name type="synonym">Nephila maculata</name>
    <dbReference type="NCBI Taxonomy" id="299642"/>
    <lineage>
        <taxon>Eukaryota</taxon>
        <taxon>Metazoa</taxon>
        <taxon>Ecdysozoa</taxon>
        <taxon>Arthropoda</taxon>
        <taxon>Chelicerata</taxon>
        <taxon>Arachnida</taxon>
        <taxon>Araneae</taxon>
        <taxon>Araneomorphae</taxon>
        <taxon>Entelegynae</taxon>
        <taxon>Araneoidea</taxon>
        <taxon>Nephilidae</taxon>
        <taxon>Nephila</taxon>
    </lineage>
</organism>
<dbReference type="EMBL" id="BMAW01076549">
    <property type="protein sequence ID" value="GFU01996.1"/>
    <property type="molecule type" value="Genomic_DNA"/>
</dbReference>